<dbReference type="Gene3D" id="3.40.50.2300">
    <property type="match status" value="1"/>
</dbReference>
<proteinExistence type="predicted"/>
<keyword evidence="5" id="KW-1185">Reference proteome</keyword>
<dbReference type="InterPro" id="IPR011006">
    <property type="entry name" value="CheY-like_superfamily"/>
</dbReference>
<dbReference type="OrthoDB" id="109585at2"/>
<keyword evidence="1 2" id="KW-0597">Phosphoprotein</keyword>
<evidence type="ECO:0000313" key="5">
    <source>
        <dbReference type="Proteomes" id="UP000192472"/>
    </source>
</evidence>
<feature type="modified residue" description="4-aspartylphosphate" evidence="2">
    <location>
        <position position="54"/>
    </location>
</feature>
<evidence type="ECO:0000313" key="4">
    <source>
        <dbReference type="EMBL" id="SMD36833.1"/>
    </source>
</evidence>
<gene>
    <name evidence="4" type="ORF">SAMN04488029_3093</name>
</gene>
<name>A0A1W2GJI5_REIFA</name>
<reference evidence="4 5" key="1">
    <citation type="submission" date="2017-04" db="EMBL/GenBank/DDBJ databases">
        <authorList>
            <person name="Afonso C.L."/>
            <person name="Miller P.J."/>
            <person name="Scott M.A."/>
            <person name="Spackman E."/>
            <person name="Goraichik I."/>
            <person name="Dimitrov K.M."/>
            <person name="Suarez D.L."/>
            <person name="Swayne D.E."/>
        </authorList>
    </citation>
    <scope>NUCLEOTIDE SEQUENCE [LARGE SCALE GENOMIC DNA]</scope>
    <source>
        <strain evidence="4 5">DSM 26133</strain>
    </source>
</reference>
<dbReference type="InterPro" id="IPR001789">
    <property type="entry name" value="Sig_transdc_resp-reg_receiver"/>
</dbReference>
<evidence type="ECO:0000259" key="3">
    <source>
        <dbReference type="PROSITE" id="PS50110"/>
    </source>
</evidence>
<evidence type="ECO:0000256" key="2">
    <source>
        <dbReference type="PROSITE-ProRule" id="PRU00169"/>
    </source>
</evidence>
<evidence type="ECO:0000256" key="1">
    <source>
        <dbReference type="ARBA" id="ARBA00022553"/>
    </source>
</evidence>
<dbReference type="PANTHER" id="PTHR44591">
    <property type="entry name" value="STRESS RESPONSE REGULATOR PROTEIN 1"/>
    <property type="match status" value="1"/>
</dbReference>
<feature type="domain" description="Response regulatory" evidence="3">
    <location>
        <begin position="6"/>
        <end position="119"/>
    </location>
</feature>
<dbReference type="SUPFAM" id="SSF52172">
    <property type="entry name" value="CheY-like"/>
    <property type="match status" value="1"/>
</dbReference>
<protein>
    <submittedName>
        <fullName evidence="4">Response regulator receiver domain-containing protein</fullName>
    </submittedName>
</protein>
<dbReference type="InterPro" id="IPR050595">
    <property type="entry name" value="Bact_response_regulator"/>
</dbReference>
<organism evidence="4 5">
    <name type="scientific">Reichenbachiella faecimaris</name>
    <dbReference type="NCBI Taxonomy" id="692418"/>
    <lineage>
        <taxon>Bacteria</taxon>
        <taxon>Pseudomonadati</taxon>
        <taxon>Bacteroidota</taxon>
        <taxon>Cytophagia</taxon>
        <taxon>Cytophagales</taxon>
        <taxon>Reichenbachiellaceae</taxon>
        <taxon>Reichenbachiella</taxon>
    </lineage>
</organism>
<dbReference type="GO" id="GO:0000160">
    <property type="term" value="P:phosphorelay signal transduction system"/>
    <property type="evidence" value="ECO:0007669"/>
    <property type="project" value="InterPro"/>
</dbReference>
<dbReference type="SMART" id="SM00448">
    <property type="entry name" value="REC"/>
    <property type="match status" value="1"/>
</dbReference>
<dbReference type="RefSeq" id="WP_084373732.1">
    <property type="nucleotide sequence ID" value="NZ_FWYF01000003.1"/>
</dbReference>
<accession>A0A1W2GJI5</accession>
<dbReference type="PROSITE" id="PS50110">
    <property type="entry name" value="RESPONSE_REGULATORY"/>
    <property type="match status" value="1"/>
</dbReference>
<dbReference type="Pfam" id="PF00072">
    <property type="entry name" value="Response_reg"/>
    <property type="match status" value="1"/>
</dbReference>
<dbReference type="AlphaFoldDB" id="A0A1W2GJI5"/>
<sequence length="119" mass="13570">MAEKIKLLYVDDEAANLNVFRIAFKRKYDVTTCESAIEGLKLMEANKYDVIISDHRMPEMTGVELLEKVGNLYPAMIRIIISEYVNDEIIRNAIKNFGFNGSVGKPWDADELIALIENK</sequence>
<dbReference type="PANTHER" id="PTHR44591:SF19">
    <property type="entry name" value="TWO-COMPONENT RESPONSE REGULATOR-RELATED"/>
    <property type="match status" value="1"/>
</dbReference>
<dbReference type="STRING" id="692418.SAMN04488029_3093"/>
<dbReference type="Proteomes" id="UP000192472">
    <property type="component" value="Unassembled WGS sequence"/>
</dbReference>
<dbReference type="EMBL" id="FWYF01000003">
    <property type="protein sequence ID" value="SMD36833.1"/>
    <property type="molecule type" value="Genomic_DNA"/>
</dbReference>